<dbReference type="PROSITE" id="PS50097">
    <property type="entry name" value="BTB"/>
    <property type="match status" value="1"/>
</dbReference>
<sequence>MATVDIDPAGDVIVEIGEELERVRVSSKTMSLTSPVFRAMFNSGFREGLTAQTSSSNPSTISLPDDDLAAFLYLGKIMHFQKPELPPEADIEFLEKVTGMYDKYQFTTPIAHIVEAPLDQFIRSAAMTDLYRILFIAYLLDAPQLFSTTSWEILITHPISFESMPAMMEHPSISTTLRGE</sequence>
<keyword evidence="3" id="KW-1185">Reference proteome</keyword>
<protein>
    <recommendedName>
        <fullName evidence="1">BTB domain-containing protein</fullName>
    </recommendedName>
</protein>
<evidence type="ECO:0000313" key="2">
    <source>
        <dbReference type="EMBL" id="KAJ9602055.1"/>
    </source>
</evidence>
<comment type="caution">
    <text evidence="2">The sequence shown here is derived from an EMBL/GenBank/DDBJ whole genome shotgun (WGS) entry which is preliminary data.</text>
</comment>
<organism evidence="2 3">
    <name type="scientific">Cladophialophora chaetospira</name>
    <dbReference type="NCBI Taxonomy" id="386627"/>
    <lineage>
        <taxon>Eukaryota</taxon>
        <taxon>Fungi</taxon>
        <taxon>Dikarya</taxon>
        <taxon>Ascomycota</taxon>
        <taxon>Pezizomycotina</taxon>
        <taxon>Eurotiomycetes</taxon>
        <taxon>Chaetothyriomycetidae</taxon>
        <taxon>Chaetothyriales</taxon>
        <taxon>Herpotrichiellaceae</taxon>
        <taxon>Cladophialophora</taxon>
    </lineage>
</organism>
<gene>
    <name evidence="2" type="ORF">H2200_013415</name>
</gene>
<evidence type="ECO:0000259" key="1">
    <source>
        <dbReference type="PROSITE" id="PS50097"/>
    </source>
</evidence>
<dbReference type="InterPro" id="IPR000210">
    <property type="entry name" value="BTB/POZ_dom"/>
</dbReference>
<proteinExistence type="predicted"/>
<dbReference type="Gene3D" id="3.30.710.10">
    <property type="entry name" value="Potassium Channel Kv1.1, Chain A"/>
    <property type="match status" value="1"/>
</dbReference>
<dbReference type="EMBL" id="JAPDRK010000029">
    <property type="protein sequence ID" value="KAJ9602055.1"/>
    <property type="molecule type" value="Genomic_DNA"/>
</dbReference>
<name>A0AA38U8Z5_9EURO</name>
<evidence type="ECO:0000313" key="3">
    <source>
        <dbReference type="Proteomes" id="UP001172673"/>
    </source>
</evidence>
<feature type="domain" description="BTB" evidence="1">
    <location>
        <begin position="10"/>
        <end position="87"/>
    </location>
</feature>
<reference evidence="2" key="1">
    <citation type="submission" date="2022-10" db="EMBL/GenBank/DDBJ databases">
        <title>Culturing micro-colonial fungi from biological soil crusts in the Mojave desert and describing Neophaeococcomyces mojavensis, and introducing the new genera and species Taxawa tesnikishii.</title>
        <authorList>
            <person name="Kurbessoian T."/>
            <person name="Stajich J.E."/>
        </authorList>
    </citation>
    <scope>NUCLEOTIDE SEQUENCE</scope>
    <source>
        <strain evidence="2">TK_41</strain>
    </source>
</reference>
<dbReference type="SUPFAM" id="SSF54695">
    <property type="entry name" value="POZ domain"/>
    <property type="match status" value="1"/>
</dbReference>
<accession>A0AA38U8Z5</accession>
<dbReference type="AlphaFoldDB" id="A0AA38U8Z5"/>
<dbReference type="Proteomes" id="UP001172673">
    <property type="component" value="Unassembled WGS sequence"/>
</dbReference>
<dbReference type="InterPro" id="IPR011333">
    <property type="entry name" value="SKP1/BTB/POZ_sf"/>
</dbReference>